<dbReference type="GO" id="GO:0004364">
    <property type="term" value="F:glutathione transferase activity"/>
    <property type="evidence" value="ECO:0007669"/>
    <property type="project" value="InterPro"/>
</dbReference>
<dbReference type="PROSITE" id="PS50405">
    <property type="entry name" value="GST_CTER"/>
    <property type="match status" value="1"/>
</dbReference>
<dbReference type="GO" id="GO:0005737">
    <property type="term" value="C:cytoplasm"/>
    <property type="evidence" value="ECO:0007669"/>
    <property type="project" value="TreeGrafter"/>
</dbReference>
<evidence type="ECO:0000313" key="4">
    <source>
        <dbReference type="Proteomes" id="UP000198802"/>
    </source>
</evidence>
<proteinExistence type="predicted"/>
<gene>
    <name evidence="3" type="ORF">Ga0074812_11717</name>
</gene>
<accession>A0A0S4QTF0</accession>
<organism evidence="3 4">
    <name type="scientific">Parafrankia irregularis</name>
    <dbReference type="NCBI Taxonomy" id="795642"/>
    <lineage>
        <taxon>Bacteria</taxon>
        <taxon>Bacillati</taxon>
        <taxon>Actinomycetota</taxon>
        <taxon>Actinomycetes</taxon>
        <taxon>Frankiales</taxon>
        <taxon>Frankiaceae</taxon>
        <taxon>Parafrankia</taxon>
    </lineage>
</organism>
<dbReference type="InterPro" id="IPR016639">
    <property type="entry name" value="GST_Omega/GSH"/>
</dbReference>
<dbReference type="Gene3D" id="1.20.1050.10">
    <property type="match status" value="1"/>
</dbReference>
<dbReference type="InterPro" id="IPR036282">
    <property type="entry name" value="Glutathione-S-Trfase_C_sf"/>
</dbReference>
<dbReference type="Gene3D" id="3.40.30.10">
    <property type="entry name" value="Glutaredoxin"/>
    <property type="match status" value="1"/>
</dbReference>
<dbReference type="InterPro" id="IPR004045">
    <property type="entry name" value="Glutathione_S-Trfase_N"/>
</dbReference>
<evidence type="ECO:0000313" key="3">
    <source>
        <dbReference type="EMBL" id="CUU58108.1"/>
    </source>
</evidence>
<sequence>MPQPTDTTQPTNTTQPTGPAFATPTDVAAHGEYAIRRDPTDPRPLYRFTGRITADGSSGYRAEPGRYHLYSGWFCPWAHRVLLQRALHGLEDVISVSYVDGTRDARGWAFRETYGPDPVNGFTLLRDAYEATEPGFDGHVSVPTLWDRQTGRVVSNDFVTLGLDLATQFGAWSNGADTYPEHLRAEIAELDSWIGPQVNHGVHRAARDTAIRATLLSAFARLEDRLADTDYLAGGQLTEADVRLWVSLVRYRGRAGDPAVLPPLSDFPQLWSYARALYQLPAFRATTDFTTFTDPSTLLPGWEVTPTRNA</sequence>
<dbReference type="EMBL" id="FAOZ01000017">
    <property type="protein sequence ID" value="CUU58108.1"/>
    <property type="molecule type" value="Genomic_DNA"/>
</dbReference>
<evidence type="ECO:0000259" key="2">
    <source>
        <dbReference type="PROSITE" id="PS50405"/>
    </source>
</evidence>
<dbReference type="Pfam" id="PF13410">
    <property type="entry name" value="GST_C_2"/>
    <property type="match status" value="1"/>
</dbReference>
<feature type="region of interest" description="Disordered" evidence="1">
    <location>
        <begin position="1"/>
        <end position="22"/>
    </location>
</feature>
<keyword evidence="3" id="KW-0808">Transferase</keyword>
<reference evidence="4" key="1">
    <citation type="submission" date="2015-11" db="EMBL/GenBank/DDBJ databases">
        <authorList>
            <person name="Varghese N."/>
        </authorList>
    </citation>
    <scope>NUCLEOTIDE SEQUENCE [LARGE SCALE GENOMIC DNA]</scope>
    <source>
        <strain evidence="4">DSM 45899</strain>
    </source>
</reference>
<feature type="domain" description="GST C-terminal" evidence="2">
    <location>
        <begin position="162"/>
        <end position="299"/>
    </location>
</feature>
<dbReference type="SUPFAM" id="SSF52833">
    <property type="entry name" value="Thioredoxin-like"/>
    <property type="match status" value="1"/>
</dbReference>
<feature type="compositionally biased region" description="Low complexity" evidence="1">
    <location>
        <begin position="1"/>
        <end position="19"/>
    </location>
</feature>
<evidence type="ECO:0000256" key="1">
    <source>
        <dbReference type="SAM" id="MobiDB-lite"/>
    </source>
</evidence>
<dbReference type="AlphaFoldDB" id="A0A0S4QTF0"/>
<name>A0A0S4QTF0_9ACTN</name>
<dbReference type="PANTHER" id="PTHR32419:SF6">
    <property type="entry name" value="GLUTATHIONE S-TRANSFERASE OMEGA-LIKE 1-RELATED"/>
    <property type="match status" value="1"/>
</dbReference>
<dbReference type="PANTHER" id="PTHR32419">
    <property type="entry name" value="GLUTATHIONYL-HYDROQUINONE REDUCTASE"/>
    <property type="match status" value="1"/>
</dbReference>
<dbReference type="Pfam" id="PF13409">
    <property type="entry name" value="GST_N_2"/>
    <property type="match status" value="1"/>
</dbReference>
<dbReference type="InterPro" id="IPR036249">
    <property type="entry name" value="Thioredoxin-like_sf"/>
</dbReference>
<dbReference type="RefSeq" id="WP_091280692.1">
    <property type="nucleotide sequence ID" value="NZ_FAOZ01000017.1"/>
</dbReference>
<protein>
    <submittedName>
        <fullName evidence="3">Putative glutathione S-transferase</fullName>
    </submittedName>
</protein>
<dbReference type="InterPro" id="IPR010987">
    <property type="entry name" value="Glutathione-S-Trfase_C-like"/>
</dbReference>
<dbReference type="Proteomes" id="UP000198802">
    <property type="component" value="Unassembled WGS sequence"/>
</dbReference>
<dbReference type="SUPFAM" id="SSF47616">
    <property type="entry name" value="GST C-terminal domain-like"/>
    <property type="match status" value="1"/>
</dbReference>
<keyword evidence="4" id="KW-1185">Reference proteome</keyword>